<dbReference type="Pfam" id="PF00126">
    <property type="entry name" value="HTH_1"/>
    <property type="match status" value="1"/>
</dbReference>
<dbReference type="InterPro" id="IPR005119">
    <property type="entry name" value="LysR_subst-bd"/>
</dbReference>
<proteinExistence type="inferred from homology"/>
<dbReference type="Gene3D" id="3.40.190.10">
    <property type="entry name" value="Periplasmic binding protein-like II"/>
    <property type="match status" value="2"/>
</dbReference>
<evidence type="ECO:0000259" key="5">
    <source>
        <dbReference type="PROSITE" id="PS50931"/>
    </source>
</evidence>
<evidence type="ECO:0000256" key="1">
    <source>
        <dbReference type="ARBA" id="ARBA00009437"/>
    </source>
</evidence>
<dbReference type="RefSeq" id="WP_344176508.1">
    <property type="nucleotide sequence ID" value="NZ_BAAANC010000002.1"/>
</dbReference>
<dbReference type="SUPFAM" id="SSF46785">
    <property type="entry name" value="Winged helix' DNA-binding domain"/>
    <property type="match status" value="1"/>
</dbReference>
<comment type="similarity">
    <text evidence="1">Belongs to the LysR transcriptional regulatory family.</text>
</comment>
<dbReference type="PANTHER" id="PTHR30346:SF0">
    <property type="entry name" value="HCA OPERON TRANSCRIPTIONAL ACTIVATOR HCAR"/>
    <property type="match status" value="1"/>
</dbReference>
<evidence type="ECO:0000256" key="4">
    <source>
        <dbReference type="ARBA" id="ARBA00023163"/>
    </source>
</evidence>
<dbReference type="Pfam" id="PF03466">
    <property type="entry name" value="LysR_substrate"/>
    <property type="match status" value="1"/>
</dbReference>
<feature type="domain" description="HTH lysR-type" evidence="5">
    <location>
        <begin position="1"/>
        <end position="60"/>
    </location>
</feature>
<evidence type="ECO:0000256" key="2">
    <source>
        <dbReference type="ARBA" id="ARBA00023015"/>
    </source>
</evidence>
<organism evidence="6 7">
    <name type="scientific">Kribbella lupini</name>
    <dbReference type="NCBI Taxonomy" id="291602"/>
    <lineage>
        <taxon>Bacteria</taxon>
        <taxon>Bacillati</taxon>
        <taxon>Actinomycetota</taxon>
        <taxon>Actinomycetes</taxon>
        <taxon>Propionibacteriales</taxon>
        <taxon>Kribbellaceae</taxon>
        <taxon>Kribbella</taxon>
    </lineage>
</organism>
<accession>A0ABN2B936</accession>
<dbReference type="PRINTS" id="PR00039">
    <property type="entry name" value="HTHLYSR"/>
</dbReference>
<dbReference type="PROSITE" id="PS50931">
    <property type="entry name" value="HTH_LYSR"/>
    <property type="match status" value="1"/>
</dbReference>
<keyword evidence="4" id="KW-0804">Transcription</keyword>
<dbReference type="PANTHER" id="PTHR30346">
    <property type="entry name" value="TRANSCRIPTIONAL DUAL REGULATOR HCAR-RELATED"/>
    <property type="match status" value="1"/>
</dbReference>
<evidence type="ECO:0000256" key="3">
    <source>
        <dbReference type="ARBA" id="ARBA00023125"/>
    </source>
</evidence>
<evidence type="ECO:0000313" key="6">
    <source>
        <dbReference type="EMBL" id="GAA1535361.1"/>
    </source>
</evidence>
<dbReference type="InterPro" id="IPR036390">
    <property type="entry name" value="WH_DNA-bd_sf"/>
</dbReference>
<protein>
    <submittedName>
        <fullName evidence="6">LysR family transcriptional regulator</fullName>
    </submittedName>
</protein>
<dbReference type="SUPFAM" id="SSF53850">
    <property type="entry name" value="Periplasmic binding protein-like II"/>
    <property type="match status" value="1"/>
</dbReference>
<keyword evidence="7" id="KW-1185">Reference proteome</keyword>
<dbReference type="Gene3D" id="1.10.10.10">
    <property type="entry name" value="Winged helix-like DNA-binding domain superfamily/Winged helix DNA-binding domain"/>
    <property type="match status" value="1"/>
</dbReference>
<dbReference type="CDD" id="cd08414">
    <property type="entry name" value="PBP2_LTTR_aromatics_like"/>
    <property type="match status" value="1"/>
</dbReference>
<dbReference type="EMBL" id="BAAANC010000002">
    <property type="protein sequence ID" value="GAA1535361.1"/>
    <property type="molecule type" value="Genomic_DNA"/>
</dbReference>
<keyword evidence="3" id="KW-0238">DNA-binding</keyword>
<dbReference type="InterPro" id="IPR036388">
    <property type="entry name" value="WH-like_DNA-bd_sf"/>
</dbReference>
<comment type="caution">
    <text evidence="6">The sequence shown here is derived from an EMBL/GenBank/DDBJ whole genome shotgun (WGS) entry which is preliminary data.</text>
</comment>
<dbReference type="Proteomes" id="UP001500363">
    <property type="component" value="Unassembled WGS sequence"/>
</dbReference>
<dbReference type="InterPro" id="IPR000847">
    <property type="entry name" value="LysR_HTH_N"/>
</dbReference>
<reference evidence="6 7" key="1">
    <citation type="journal article" date="2019" name="Int. J. Syst. Evol. Microbiol.">
        <title>The Global Catalogue of Microorganisms (GCM) 10K type strain sequencing project: providing services to taxonomists for standard genome sequencing and annotation.</title>
        <authorList>
            <consortium name="The Broad Institute Genomics Platform"/>
            <consortium name="The Broad Institute Genome Sequencing Center for Infectious Disease"/>
            <person name="Wu L."/>
            <person name="Ma J."/>
        </authorList>
    </citation>
    <scope>NUCLEOTIDE SEQUENCE [LARGE SCALE GENOMIC DNA]</scope>
    <source>
        <strain evidence="6 7">JCM 14303</strain>
    </source>
</reference>
<keyword evidence="2" id="KW-0805">Transcription regulation</keyword>
<sequence length="292" mass="31408">MDAHVRDLRYFLAVADAASFTAAAERLYVSQPALSKQVRALEKSLGQTLLCRDNRGICLTPAGAVFLPHAREVVDRWDKAWNALAQQANSVVVGLQTSPGRNLLPRIRAELPEQLTLELRQVSWADASCGLADRSTEAAFCWLPLPDPSAYRWLTLARERRVLAVADKHPLAGRESVTFAEIAGEPMLALPESAGPLRDHFLAVDQRGGVPPVIGGVVTDGETTYEAVAAGQGVVLLAEGNTPVLARPCVRIVAVEDLPPSELVLAWRADTESAAVRRLVQACVDAGLDQLG</sequence>
<name>A0ABN2B936_9ACTN</name>
<gene>
    <name evidence="6" type="ORF">GCM10009741_42280</name>
</gene>
<evidence type="ECO:0000313" key="7">
    <source>
        <dbReference type="Proteomes" id="UP001500363"/>
    </source>
</evidence>